<comment type="cofactor">
    <cofactor evidence="1">
        <name>Mg(2+)</name>
        <dbReference type="ChEBI" id="CHEBI:18420"/>
    </cofactor>
</comment>
<dbReference type="PANTHER" id="PTHR42946">
    <property type="entry name" value="PHOSPHOHEXOSE MUTASE"/>
    <property type="match status" value="1"/>
</dbReference>
<proteinExistence type="inferred from homology"/>
<dbReference type="InterPro" id="IPR005844">
    <property type="entry name" value="A-D-PHexomutase_a/b/a-I"/>
</dbReference>
<dbReference type="PROSITE" id="PS00710">
    <property type="entry name" value="PGM_PMM"/>
    <property type="match status" value="1"/>
</dbReference>
<feature type="domain" description="Alpha-D-phosphohexomutase C-terminal" evidence="7">
    <location>
        <begin position="397"/>
        <end position="443"/>
    </location>
</feature>
<reference evidence="10 11" key="1">
    <citation type="submission" date="2017-11" db="EMBL/GenBank/DDBJ databases">
        <title>Genomic Encyclopedia of Archaeal and Bacterial Type Strains, Phase II (KMG-II): From Individual Species to Whole Genera.</title>
        <authorList>
            <person name="Goeker M."/>
        </authorList>
    </citation>
    <scope>NUCLEOTIDE SEQUENCE [LARGE SCALE GENOMIC DNA]</scope>
    <source>
        <strain evidence="10 11">DSM 29128</strain>
    </source>
</reference>
<sequence length="465" mass="48130">MPPKFGTSGLRGLVTELTVACVTRYVHAFALSCPIGKGLYIGHDLRASSPDLADVVGHAAANAGLTVTCCEAVPTPALAHAAMADGAAAIMVTGSHIPADRNGLKFYTPAGEITKAEEALIQNALGQKSTADAVGSVTNATDVQARYAARYQAAFDKALGGLHLGLYEQSAVGRDSLADLLRSLGAKVTSLGRSDVFVPIDTEAVPADLRDQLRDWAQGHGLDAIVSTDADGDRPLLTDEGGTVVPGDILGQITAETLGADTVVTPISSNSGVAQSGRFAHVLRTAIGSPHVIAGMQASTGAVVGYEANGGFLLGFTAQGPTGDLPPLMTRDAVLPILAVLAQSAKTGVKASVAQQPARFTAADRLQDVDVDAAVAFIDQLRQSATEREAFLASLDSTCAEVDETDGLRMTLQNGLVVHLRLSGNAPELRLYVEAPSKDDAYEVLTTLLPILAGTILSQVTRFSL</sequence>
<protein>
    <submittedName>
        <fullName evidence="10">Phosphomannomutase</fullName>
    </submittedName>
</protein>
<evidence type="ECO:0000256" key="3">
    <source>
        <dbReference type="ARBA" id="ARBA00022553"/>
    </source>
</evidence>
<dbReference type="GO" id="GO:0000287">
    <property type="term" value="F:magnesium ion binding"/>
    <property type="evidence" value="ECO:0007669"/>
    <property type="project" value="InterPro"/>
</dbReference>
<evidence type="ECO:0000256" key="1">
    <source>
        <dbReference type="ARBA" id="ARBA00001946"/>
    </source>
</evidence>
<comment type="caution">
    <text evidence="10">The sequence shown here is derived from an EMBL/GenBank/DDBJ whole genome shotgun (WGS) entry which is preliminary data.</text>
</comment>
<feature type="domain" description="Alpha-D-phosphohexomutase alpha/beta/alpha" evidence="9">
    <location>
        <begin position="256"/>
        <end position="352"/>
    </location>
</feature>
<dbReference type="Pfam" id="PF02878">
    <property type="entry name" value="PGM_PMM_I"/>
    <property type="match status" value="1"/>
</dbReference>
<dbReference type="Gene3D" id="3.40.120.10">
    <property type="entry name" value="Alpha-D-Glucose-1,6-Bisphosphate, subunit A, domain 3"/>
    <property type="match status" value="3"/>
</dbReference>
<keyword evidence="6" id="KW-0413">Isomerase</keyword>
<dbReference type="SUPFAM" id="SSF53738">
    <property type="entry name" value="Phosphoglucomutase, first 3 domains"/>
    <property type="match status" value="3"/>
</dbReference>
<dbReference type="Proteomes" id="UP000228531">
    <property type="component" value="Unassembled WGS sequence"/>
</dbReference>
<keyword evidence="4" id="KW-0479">Metal-binding</keyword>
<accession>A0A2M8W104</accession>
<dbReference type="Pfam" id="PF00408">
    <property type="entry name" value="PGM_PMM_IV"/>
    <property type="match status" value="1"/>
</dbReference>
<dbReference type="GO" id="GO:0004615">
    <property type="term" value="F:phosphomannomutase activity"/>
    <property type="evidence" value="ECO:0007669"/>
    <property type="project" value="TreeGrafter"/>
</dbReference>
<dbReference type="InterPro" id="IPR005846">
    <property type="entry name" value="A-D-PHexomutase_a/b/a-III"/>
</dbReference>
<evidence type="ECO:0000259" key="7">
    <source>
        <dbReference type="Pfam" id="PF00408"/>
    </source>
</evidence>
<dbReference type="InterPro" id="IPR036900">
    <property type="entry name" value="A-D-PHexomutase_C_sf"/>
</dbReference>
<dbReference type="InterPro" id="IPR050060">
    <property type="entry name" value="Phosphoglucosamine_mutase"/>
</dbReference>
<dbReference type="AlphaFoldDB" id="A0A2M8W104"/>
<keyword evidence="5" id="KW-0460">Magnesium</keyword>
<evidence type="ECO:0000313" key="10">
    <source>
        <dbReference type="EMBL" id="PJI84596.1"/>
    </source>
</evidence>
<dbReference type="GO" id="GO:0005975">
    <property type="term" value="P:carbohydrate metabolic process"/>
    <property type="evidence" value="ECO:0007669"/>
    <property type="project" value="InterPro"/>
</dbReference>
<feature type="domain" description="Alpha-D-phosphohexomutase alpha/beta/alpha" evidence="8">
    <location>
        <begin position="4"/>
        <end position="128"/>
    </location>
</feature>
<keyword evidence="11" id="KW-1185">Reference proteome</keyword>
<evidence type="ECO:0000256" key="2">
    <source>
        <dbReference type="ARBA" id="ARBA00010231"/>
    </source>
</evidence>
<evidence type="ECO:0000256" key="5">
    <source>
        <dbReference type="ARBA" id="ARBA00022842"/>
    </source>
</evidence>
<dbReference type="PANTHER" id="PTHR42946:SF1">
    <property type="entry name" value="PHOSPHOGLUCOMUTASE (ALPHA-D-GLUCOSE-1,6-BISPHOSPHATE-DEPENDENT)"/>
    <property type="match status" value="1"/>
</dbReference>
<dbReference type="InterPro" id="IPR016055">
    <property type="entry name" value="A-D-PHexomutase_a/b/a-I/II/III"/>
</dbReference>
<dbReference type="InterPro" id="IPR005843">
    <property type="entry name" value="A-D-PHexomutase_C"/>
</dbReference>
<organism evidence="10 11">
    <name type="scientific">Yoonia maricola</name>
    <dbReference type="NCBI Taxonomy" id="420999"/>
    <lineage>
        <taxon>Bacteria</taxon>
        <taxon>Pseudomonadati</taxon>
        <taxon>Pseudomonadota</taxon>
        <taxon>Alphaproteobacteria</taxon>
        <taxon>Rhodobacterales</taxon>
        <taxon>Paracoccaceae</taxon>
        <taxon>Yoonia</taxon>
    </lineage>
</organism>
<dbReference type="Gene3D" id="3.30.310.50">
    <property type="entry name" value="Alpha-D-phosphohexomutase, C-terminal domain"/>
    <property type="match status" value="1"/>
</dbReference>
<evidence type="ECO:0000313" key="11">
    <source>
        <dbReference type="Proteomes" id="UP000228531"/>
    </source>
</evidence>
<keyword evidence="3" id="KW-0597">Phosphoprotein</keyword>
<evidence type="ECO:0000256" key="4">
    <source>
        <dbReference type="ARBA" id="ARBA00022723"/>
    </source>
</evidence>
<dbReference type="SUPFAM" id="SSF55957">
    <property type="entry name" value="Phosphoglucomutase, C-terminal domain"/>
    <property type="match status" value="1"/>
</dbReference>
<name>A0A2M8W104_9RHOB</name>
<dbReference type="InterPro" id="IPR016066">
    <property type="entry name" value="A-D-PHexomutase_CS"/>
</dbReference>
<evidence type="ECO:0000259" key="9">
    <source>
        <dbReference type="Pfam" id="PF02880"/>
    </source>
</evidence>
<dbReference type="Pfam" id="PF02880">
    <property type="entry name" value="PGM_PMM_III"/>
    <property type="match status" value="1"/>
</dbReference>
<comment type="similarity">
    <text evidence="2">Belongs to the phosphohexose mutase family.</text>
</comment>
<gene>
    <name evidence="10" type="ORF">BC777_3657</name>
</gene>
<evidence type="ECO:0000256" key="6">
    <source>
        <dbReference type="ARBA" id="ARBA00023235"/>
    </source>
</evidence>
<evidence type="ECO:0000259" key="8">
    <source>
        <dbReference type="Pfam" id="PF02878"/>
    </source>
</evidence>
<dbReference type="RefSeq" id="WP_168769216.1">
    <property type="nucleotide sequence ID" value="NZ_PGTY01000004.1"/>
</dbReference>
<dbReference type="EMBL" id="PGTY01000004">
    <property type="protein sequence ID" value="PJI84596.1"/>
    <property type="molecule type" value="Genomic_DNA"/>
</dbReference>